<keyword evidence="1" id="KW-0472">Membrane</keyword>
<keyword evidence="3" id="KW-1185">Reference proteome</keyword>
<dbReference type="NCBIfam" id="TIGR03510">
    <property type="entry name" value="XapX"/>
    <property type="match status" value="1"/>
</dbReference>
<keyword evidence="1" id="KW-1133">Transmembrane helix</keyword>
<keyword evidence="1" id="KW-0812">Transmembrane</keyword>
<evidence type="ECO:0000313" key="3">
    <source>
        <dbReference type="Proteomes" id="UP000239549"/>
    </source>
</evidence>
<dbReference type="AlphaFoldDB" id="A0A2L2XIZ2"/>
<sequence>MKDVIFATLTGFLIGMLFIRMKLPLPAPPTLAGVMGIVGMFAGYLVAVRLGWGK</sequence>
<protein>
    <recommendedName>
        <fullName evidence="4">XapX domain protein</fullName>
    </recommendedName>
</protein>
<evidence type="ECO:0000256" key="1">
    <source>
        <dbReference type="SAM" id="Phobius"/>
    </source>
</evidence>
<comment type="caution">
    <text evidence="2">The sequence shown here is derived from an EMBL/GenBank/DDBJ whole genome shotgun (WGS) entry which is preliminary data.</text>
</comment>
<dbReference type="OrthoDB" id="8778565at2"/>
<dbReference type="EMBL" id="BFAV01000179">
    <property type="protein sequence ID" value="GBF35673.1"/>
    <property type="molecule type" value="Genomic_DNA"/>
</dbReference>
<proteinExistence type="predicted"/>
<dbReference type="RefSeq" id="WP_104373716.1">
    <property type="nucleotide sequence ID" value="NZ_BFAV01000179.1"/>
</dbReference>
<dbReference type="InterPro" id="IPR020017">
    <property type="entry name" value="XapX_domain"/>
</dbReference>
<evidence type="ECO:0008006" key="4">
    <source>
        <dbReference type="Google" id="ProtNLM"/>
    </source>
</evidence>
<accession>A0A2L2XIZ2</accession>
<name>A0A2L2XIZ2_9FIRM</name>
<organism evidence="2 3">
    <name type="scientific">Desulfocucumis palustris</name>
    <dbReference type="NCBI Taxonomy" id="1898651"/>
    <lineage>
        <taxon>Bacteria</taxon>
        <taxon>Bacillati</taxon>
        <taxon>Bacillota</taxon>
        <taxon>Clostridia</taxon>
        <taxon>Eubacteriales</taxon>
        <taxon>Desulfocucumaceae</taxon>
        <taxon>Desulfocucumis</taxon>
    </lineage>
</organism>
<dbReference type="Proteomes" id="UP000239549">
    <property type="component" value="Unassembled WGS sequence"/>
</dbReference>
<evidence type="ECO:0000313" key="2">
    <source>
        <dbReference type="EMBL" id="GBF35673.1"/>
    </source>
</evidence>
<reference evidence="3" key="1">
    <citation type="submission" date="2018-02" db="EMBL/GenBank/DDBJ databases">
        <title>Genome sequence of Desulfocucumis palustris strain NAW-5.</title>
        <authorList>
            <person name="Watanabe M."/>
            <person name="Kojima H."/>
            <person name="Fukui M."/>
        </authorList>
    </citation>
    <scope>NUCLEOTIDE SEQUENCE [LARGE SCALE GENOMIC DNA]</scope>
    <source>
        <strain evidence="3">NAW-5</strain>
    </source>
</reference>
<gene>
    <name evidence="2" type="ORF">DCCM_4802</name>
</gene>
<feature type="transmembrane region" description="Helical" evidence="1">
    <location>
        <begin position="30"/>
        <end position="52"/>
    </location>
</feature>